<dbReference type="GO" id="GO:0000151">
    <property type="term" value="C:ubiquitin ligase complex"/>
    <property type="evidence" value="ECO:0007669"/>
    <property type="project" value="TreeGrafter"/>
</dbReference>
<reference evidence="5" key="1">
    <citation type="submission" date="2023-01" db="EMBL/GenBank/DDBJ databases">
        <title>Metagenome sequencing of chrysophaentin producing Chrysophaeum taylorii.</title>
        <authorList>
            <person name="Davison J."/>
            <person name="Bewley C."/>
        </authorList>
    </citation>
    <scope>NUCLEOTIDE SEQUENCE</scope>
    <source>
        <strain evidence="5">NIES-1699</strain>
    </source>
</reference>
<dbReference type="Gene3D" id="3.30.710.10">
    <property type="entry name" value="Potassium Channel Kv1.1, Chain A"/>
    <property type="match status" value="2"/>
</dbReference>
<dbReference type="Pfam" id="PF00651">
    <property type="entry name" value="BTB"/>
    <property type="match status" value="2"/>
</dbReference>
<dbReference type="Proteomes" id="UP001230188">
    <property type="component" value="Unassembled WGS sequence"/>
</dbReference>
<dbReference type="Pfam" id="PF12796">
    <property type="entry name" value="Ank_2"/>
    <property type="match status" value="1"/>
</dbReference>
<dbReference type="SUPFAM" id="SSF54695">
    <property type="entry name" value="POZ domain"/>
    <property type="match status" value="2"/>
</dbReference>
<dbReference type="GO" id="GO:0005737">
    <property type="term" value="C:cytoplasm"/>
    <property type="evidence" value="ECO:0007669"/>
    <property type="project" value="TreeGrafter"/>
</dbReference>
<organism evidence="5 6">
    <name type="scientific">Chrysophaeum taylorii</name>
    <dbReference type="NCBI Taxonomy" id="2483200"/>
    <lineage>
        <taxon>Eukaryota</taxon>
        <taxon>Sar</taxon>
        <taxon>Stramenopiles</taxon>
        <taxon>Ochrophyta</taxon>
        <taxon>Pelagophyceae</taxon>
        <taxon>Pelagomonadales</taxon>
        <taxon>Pelagomonadaceae</taxon>
        <taxon>Chrysophaeum</taxon>
    </lineage>
</organism>
<evidence type="ECO:0000259" key="4">
    <source>
        <dbReference type="Pfam" id="PF00651"/>
    </source>
</evidence>
<evidence type="ECO:0000256" key="1">
    <source>
        <dbReference type="ARBA" id="ARBA00022737"/>
    </source>
</evidence>
<dbReference type="PANTHER" id="PTHR46231:SF1">
    <property type="entry name" value="ANKYRIN REPEAT AND BTB_POZ DOMAIN-CONTAINING PROTEIN 1"/>
    <property type="match status" value="1"/>
</dbReference>
<dbReference type="InterPro" id="IPR002110">
    <property type="entry name" value="Ankyrin_rpt"/>
</dbReference>
<feature type="repeat" description="ANK" evidence="3">
    <location>
        <begin position="35"/>
        <end position="60"/>
    </location>
</feature>
<feature type="domain" description="BTB" evidence="4">
    <location>
        <begin position="255"/>
        <end position="345"/>
    </location>
</feature>
<feature type="domain" description="BTB" evidence="4">
    <location>
        <begin position="107"/>
        <end position="208"/>
    </location>
</feature>
<gene>
    <name evidence="5" type="ORF">CTAYLR_006643</name>
</gene>
<evidence type="ECO:0000256" key="3">
    <source>
        <dbReference type="PROSITE-ProRule" id="PRU00023"/>
    </source>
</evidence>
<keyword evidence="1" id="KW-0677">Repeat</keyword>
<sequence length="477" mass="51418">MGELGLHAASLAGLEERVRYLVEEGIADVNEVDRFDSTPLYYAVYGGHPSVVRILLENGARCDPDTFVGERCYYGALNDSIRSLLTEHNATDFSVRAKHPFAKFLGALAKAERFHDIRFAFGGEEPLFSAPRVILGARCEVLRSRLETTWARKDVVSLSTRKASAVASRAILRYVCTGRLVVATEHAADALRVARTLRLDSLARSLERTSGGRGTVVYEDDFSFLRESMEPLAACVSTPLGDPRPESPVSALAAALSDATIACSDGELRVPSVFLRFRSDVVDAAFATSFSEALDHRLVLSDLSCRAASAIVRWCCCGTCATNLRRDAALAADVLAAAHRFLMPSELLSAAAGAMAEALLSLSGNDATAALSALPYADLVGDRADRLYDAVCKVCAADLRTAVTLDAFERAVADSANSIHHRQATDSIPFVDDVRVALRALYNPFEDDPLDGSPGAIEEAARLTLLDRLLDRLGFEA</sequence>
<protein>
    <recommendedName>
        <fullName evidence="4">BTB domain-containing protein</fullName>
    </recommendedName>
</protein>
<evidence type="ECO:0000313" key="6">
    <source>
        <dbReference type="Proteomes" id="UP001230188"/>
    </source>
</evidence>
<dbReference type="AlphaFoldDB" id="A0AAD7UK50"/>
<proteinExistence type="predicted"/>
<dbReference type="PROSITE" id="PS50088">
    <property type="entry name" value="ANK_REPEAT"/>
    <property type="match status" value="1"/>
</dbReference>
<dbReference type="InterPro" id="IPR011333">
    <property type="entry name" value="SKP1/BTB/POZ_sf"/>
</dbReference>
<dbReference type="InterPro" id="IPR000210">
    <property type="entry name" value="BTB/POZ_dom"/>
</dbReference>
<accession>A0AAD7UK50</accession>
<keyword evidence="2 3" id="KW-0040">ANK repeat</keyword>
<dbReference type="SMART" id="SM00248">
    <property type="entry name" value="ANK"/>
    <property type="match status" value="2"/>
</dbReference>
<dbReference type="EMBL" id="JAQMWT010000122">
    <property type="protein sequence ID" value="KAJ8610017.1"/>
    <property type="molecule type" value="Genomic_DNA"/>
</dbReference>
<name>A0AAD7UK50_9STRA</name>
<dbReference type="SUPFAM" id="SSF48403">
    <property type="entry name" value="Ankyrin repeat"/>
    <property type="match status" value="1"/>
</dbReference>
<keyword evidence="6" id="KW-1185">Reference proteome</keyword>
<evidence type="ECO:0000256" key="2">
    <source>
        <dbReference type="ARBA" id="ARBA00023043"/>
    </source>
</evidence>
<dbReference type="PROSITE" id="PS50297">
    <property type="entry name" value="ANK_REP_REGION"/>
    <property type="match status" value="1"/>
</dbReference>
<dbReference type="Gene3D" id="1.25.40.20">
    <property type="entry name" value="Ankyrin repeat-containing domain"/>
    <property type="match status" value="1"/>
</dbReference>
<dbReference type="InterPro" id="IPR036770">
    <property type="entry name" value="Ankyrin_rpt-contain_sf"/>
</dbReference>
<dbReference type="InterPro" id="IPR044515">
    <property type="entry name" value="ABTB1"/>
</dbReference>
<comment type="caution">
    <text evidence="5">The sequence shown here is derived from an EMBL/GenBank/DDBJ whole genome shotgun (WGS) entry which is preliminary data.</text>
</comment>
<evidence type="ECO:0000313" key="5">
    <source>
        <dbReference type="EMBL" id="KAJ8610017.1"/>
    </source>
</evidence>
<dbReference type="PANTHER" id="PTHR46231">
    <property type="entry name" value="ANKYRIN REPEAT AND BTB/POZ DOMAIN-CONTAINING PROTEIN 1"/>
    <property type="match status" value="1"/>
</dbReference>